<dbReference type="EMBL" id="CAJVPU010040014">
    <property type="protein sequence ID" value="CAG8738362.1"/>
    <property type="molecule type" value="Genomic_DNA"/>
</dbReference>
<organism evidence="1 2">
    <name type="scientific">Dentiscutata heterogama</name>
    <dbReference type="NCBI Taxonomy" id="1316150"/>
    <lineage>
        <taxon>Eukaryota</taxon>
        <taxon>Fungi</taxon>
        <taxon>Fungi incertae sedis</taxon>
        <taxon>Mucoromycota</taxon>
        <taxon>Glomeromycotina</taxon>
        <taxon>Glomeromycetes</taxon>
        <taxon>Diversisporales</taxon>
        <taxon>Gigasporaceae</taxon>
        <taxon>Dentiscutata</taxon>
    </lineage>
</organism>
<name>A0ACA9Q6P1_9GLOM</name>
<gene>
    <name evidence="1" type="ORF">DHETER_LOCUS13890</name>
</gene>
<proteinExistence type="predicted"/>
<keyword evidence="2" id="KW-1185">Reference proteome</keyword>
<feature type="non-terminal residue" evidence="1">
    <location>
        <position position="97"/>
    </location>
</feature>
<protein>
    <submittedName>
        <fullName evidence="1">1434_t:CDS:1</fullName>
    </submittedName>
</protein>
<evidence type="ECO:0000313" key="2">
    <source>
        <dbReference type="Proteomes" id="UP000789702"/>
    </source>
</evidence>
<feature type="non-terminal residue" evidence="1">
    <location>
        <position position="1"/>
    </location>
</feature>
<comment type="caution">
    <text evidence="1">The sequence shown here is derived from an EMBL/GenBank/DDBJ whole genome shotgun (WGS) entry which is preliminary data.</text>
</comment>
<evidence type="ECO:0000313" key="1">
    <source>
        <dbReference type="EMBL" id="CAG8738362.1"/>
    </source>
</evidence>
<accession>A0ACA9Q6P1</accession>
<reference evidence="1" key="1">
    <citation type="submission" date="2021-06" db="EMBL/GenBank/DDBJ databases">
        <authorList>
            <person name="Kallberg Y."/>
            <person name="Tangrot J."/>
            <person name="Rosling A."/>
        </authorList>
    </citation>
    <scope>NUCLEOTIDE SEQUENCE</scope>
    <source>
        <strain evidence="1">IL203A</strain>
    </source>
</reference>
<dbReference type="Proteomes" id="UP000789702">
    <property type="component" value="Unassembled WGS sequence"/>
</dbReference>
<sequence length="97" mass="10761">MEISEGSFKEPNEKKPKRKSLIGAQKAEICHLRQKGVSQVKLAEKFKVAKATISEEALALWVSQANTALQIVTGVIIQHKATQLTERLEVIDFTTSN</sequence>